<proteinExistence type="predicted"/>
<dbReference type="EMBL" id="KZ384910">
    <property type="protein sequence ID" value="PIO55646.1"/>
    <property type="molecule type" value="Genomic_DNA"/>
</dbReference>
<accession>A0A2G9TCF8</accession>
<protein>
    <submittedName>
        <fullName evidence="1">Uncharacterized protein</fullName>
    </submittedName>
</protein>
<dbReference type="AlphaFoldDB" id="A0A2G9TCF8"/>
<gene>
    <name evidence="1" type="ORF">TELCIR_22967</name>
</gene>
<evidence type="ECO:0000313" key="1">
    <source>
        <dbReference type="EMBL" id="PIO55646.1"/>
    </source>
</evidence>
<dbReference type="Proteomes" id="UP000230423">
    <property type="component" value="Unassembled WGS sequence"/>
</dbReference>
<keyword evidence="2" id="KW-1185">Reference proteome</keyword>
<evidence type="ECO:0000313" key="2">
    <source>
        <dbReference type="Proteomes" id="UP000230423"/>
    </source>
</evidence>
<reference evidence="1 2" key="1">
    <citation type="submission" date="2015-09" db="EMBL/GenBank/DDBJ databases">
        <title>Draft genome of the parasitic nematode Teladorsagia circumcincta isolate WARC Sus (inbred).</title>
        <authorList>
            <person name="Mitreva M."/>
        </authorList>
    </citation>
    <scope>NUCLEOTIDE SEQUENCE [LARGE SCALE GENOMIC DNA]</scope>
    <source>
        <strain evidence="1 2">S</strain>
    </source>
</reference>
<sequence>MRRITGERVNHTGRIRGRDALLRTADRFLTTDCDVLYNFSLLL</sequence>
<name>A0A2G9TCF8_TELCI</name>
<organism evidence="1 2">
    <name type="scientific">Teladorsagia circumcincta</name>
    <name type="common">Brown stomach worm</name>
    <name type="synonym">Ostertagia circumcincta</name>
    <dbReference type="NCBI Taxonomy" id="45464"/>
    <lineage>
        <taxon>Eukaryota</taxon>
        <taxon>Metazoa</taxon>
        <taxon>Ecdysozoa</taxon>
        <taxon>Nematoda</taxon>
        <taxon>Chromadorea</taxon>
        <taxon>Rhabditida</taxon>
        <taxon>Rhabditina</taxon>
        <taxon>Rhabditomorpha</taxon>
        <taxon>Strongyloidea</taxon>
        <taxon>Trichostrongylidae</taxon>
        <taxon>Teladorsagia</taxon>
    </lineage>
</organism>